<comment type="cofactor">
    <cofactor evidence="1">
        <name>Zn(2+)</name>
        <dbReference type="ChEBI" id="CHEBI:29105"/>
    </cofactor>
</comment>
<keyword evidence="5" id="KW-0862">Zinc</keyword>
<dbReference type="GO" id="GO:0004222">
    <property type="term" value="F:metalloendopeptidase activity"/>
    <property type="evidence" value="ECO:0007669"/>
    <property type="project" value="TreeGrafter"/>
</dbReference>
<evidence type="ECO:0000259" key="7">
    <source>
        <dbReference type="Pfam" id="PF01551"/>
    </source>
</evidence>
<dbReference type="PANTHER" id="PTHR21666">
    <property type="entry name" value="PEPTIDASE-RELATED"/>
    <property type="match status" value="1"/>
</dbReference>
<reference evidence="8" key="1">
    <citation type="submission" date="2020-08" db="EMBL/GenBank/DDBJ databases">
        <title>Ramlibacter sp. GTP1 16S ribosomal RNA gene genome sequencing and assembly.</title>
        <authorList>
            <person name="Kang M."/>
        </authorList>
    </citation>
    <scope>NUCLEOTIDE SEQUENCE</scope>
    <source>
        <strain evidence="8">GTP1</strain>
    </source>
</reference>
<feature type="domain" description="M23ase beta-sheet core" evidence="7">
    <location>
        <begin position="98"/>
        <end position="205"/>
    </location>
</feature>
<evidence type="ECO:0000313" key="9">
    <source>
        <dbReference type="Proteomes" id="UP000596827"/>
    </source>
</evidence>
<dbReference type="Proteomes" id="UP000596827">
    <property type="component" value="Unassembled WGS sequence"/>
</dbReference>
<dbReference type="Gene3D" id="2.70.70.10">
    <property type="entry name" value="Glucose Permease (Domain IIA)"/>
    <property type="match status" value="1"/>
</dbReference>
<dbReference type="InterPro" id="IPR050570">
    <property type="entry name" value="Cell_wall_metabolism_enzyme"/>
</dbReference>
<dbReference type="AlphaFoldDB" id="A0A923MBJ5"/>
<dbReference type="EMBL" id="JACORU010000005">
    <property type="protein sequence ID" value="MBC5766037.1"/>
    <property type="molecule type" value="Genomic_DNA"/>
</dbReference>
<keyword evidence="2" id="KW-0645">Protease</keyword>
<dbReference type="SUPFAM" id="SSF51261">
    <property type="entry name" value="Duplicated hybrid motif"/>
    <property type="match status" value="1"/>
</dbReference>
<keyword evidence="9" id="KW-1185">Reference proteome</keyword>
<dbReference type="PANTHER" id="PTHR21666:SF288">
    <property type="entry name" value="CELL DIVISION PROTEIN YTFB"/>
    <property type="match status" value="1"/>
</dbReference>
<proteinExistence type="predicted"/>
<dbReference type="Pfam" id="PF01551">
    <property type="entry name" value="Peptidase_M23"/>
    <property type="match status" value="1"/>
</dbReference>
<evidence type="ECO:0000256" key="2">
    <source>
        <dbReference type="ARBA" id="ARBA00022670"/>
    </source>
</evidence>
<evidence type="ECO:0000256" key="4">
    <source>
        <dbReference type="ARBA" id="ARBA00022801"/>
    </source>
</evidence>
<gene>
    <name evidence="8" type="ORF">H8R02_16335</name>
</gene>
<evidence type="ECO:0000256" key="6">
    <source>
        <dbReference type="ARBA" id="ARBA00023049"/>
    </source>
</evidence>
<dbReference type="GO" id="GO:0046872">
    <property type="term" value="F:metal ion binding"/>
    <property type="evidence" value="ECO:0007669"/>
    <property type="project" value="UniProtKB-KW"/>
</dbReference>
<protein>
    <submittedName>
        <fullName evidence="8">M23 family metallopeptidase</fullName>
    </submittedName>
</protein>
<keyword evidence="3" id="KW-0479">Metal-binding</keyword>
<dbReference type="InterPro" id="IPR016047">
    <property type="entry name" value="M23ase_b-sheet_dom"/>
</dbReference>
<keyword evidence="4" id="KW-0378">Hydrolase</keyword>
<organism evidence="8 9">
    <name type="scientific">Ramlibacter albus</name>
    <dbReference type="NCBI Taxonomy" id="2079448"/>
    <lineage>
        <taxon>Bacteria</taxon>
        <taxon>Pseudomonadati</taxon>
        <taxon>Pseudomonadota</taxon>
        <taxon>Betaproteobacteria</taxon>
        <taxon>Burkholderiales</taxon>
        <taxon>Comamonadaceae</taxon>
        <taxon>Ramlibacter</taxon>
    </lineage>
</organism>
<dbReference type="GO" id="GO:0006508">
    <property type="term" value="P:proteolysis"/>
    <property type="evidence" value="ECO:0007669"/>
    <property type="project" value="UniProtKB-KW"/>
</dbReference>
<dbReference type="CDD" id="cd12797">
    <property type="entry name" value="M23_peptidase"/>
    <property type="match status" value="1"/>
</dbReference>
<accession>A0A923MBJ5</accession>
<name>A0A923MBJ5_9BURK</name>
<evidence type="ECO:0000256" key="5">
    <source>
        <dbReference type="ARBA" id="ARBA00022833"/>
    </source>
</evidence>
<evidence type="ECO:0000256" key="1">
    <source>
        <dbReference type="ARBA" id="ARBA00001947"/>
    </source>
</evidence>
<evidence type="ECO:0000256" key="3">
    <source>
        <dbReference type="ARBA" id="ARBA00022723"/>
    </source>
</evidence>
<keyword evidence="6" id="KW-0482">Metalloprotease</keyword>
<dbReference type="InterPro" id="IPR011055">
    <property type="entry name" value="Dup_hybrid_motif"/>
</dbReference>
<comment type="caution">
    <text evidence="8">The sequence shown here is derived from an EMBL/GenBank/DDBJ whole genome shotgun (WGS) entry which is preliminary data.</text>
</comment>
<sequence length="219" mass="23219">MAATDGGRAAGALPWGHAAQNLPGRPPTCVYSTVHGRTYGGAMKAHLALLAFAAACIAASDPEGERLLSQRTLSMPVLGVAPTSLHDMFNDKRGGSRPHEAIDIMAPRGTPVLAVDDGQVAKLFLSKPGGMTVYHFDPTGRLAYYYAHLNQYAPGLKEGMPLKRGQLLGYVGTSGNADPGAPHLHFGVFKLGPQKQWWKGDPVNPYPALRNAAVVTALR</sequence>
<evidence type="ECO:0000313" key="8">
    <source>
        <dbReference type="EMBL" id="MBC5766037.1"/>
    </source>
</evidence>